<gene>
    <name evidence="6" type="ORF">GCM10025862_37690</name>
</gene>
<proteinExistence type="predicted"/>
<dbReference type="Proteomes" id="UP001157109">
    <property type="component" value="Unassembled WGS sequence"/>
</dbReference>
<accession>A0ABQ6HTB5</accession>
<keyword evidence="4" id="KW-0812">Transmembrane</keyword>
<reference evidence="7" key="1">
    <citation type="journal article" date="2019" name="Int. J. Syst. Evol. Microbiol.">
        <title>The Global Catalogue of Microorganisms (GCM) 10K type strain sequencing project: providing services to taxonomists for standard genome sequencing and annotation.</title>
        <authorList>
            <consortium name="The Broad Institute Genomics Platform"/>
            <consortium name="The Broad Institute Genome Sequencing Center for Infectious Disease"/>
            <person name="Wu L."/>
            <person name="Ma J."/>
        </authorList>
    </citation>
    <scope>NUCLEOTIDE SEQUENCE [LARGE SCALE GENOMIC DNA]</scope>
    <source>
        <strain evidence="7">NBRC 105830</strain>
    </source>
</reference>
<dbReference type="GO" id="GO:0032259">
    <property type="term" value="P:methylation"/>
    <property type="evidence" value="ECO:0007669"/>
    <property type="project" value="UniProtKB-KW"/>
</dbReference>
<dbReference type="PANTHER" id="PTHR43861:SF1">
    <property type="entry name" value="TRANS-ACONITATE 2-METHYLTRANSFERASE"/>
    <property type="match status" value="1"/>
</dbReference>
<dbReference type="Pfam" id="PF13649">
    <property type="entry name" value="Methyltransf_25"/>
    <property type="match status" value="1"/>
</dbReference>
<evidence type="ECO:0000256" key="4">
    <source>
        <dbReference type="SAM" id="Phobius"/>
    </source>
</evidence>
<dbReference type="InterPro" id="IPR041698">
    <property type="entry name" value="Methyltransf_25"/>
</dbReference>
<keyword evidence="4" id="KW-0472">Membrane</keyword>
<dbReference type="PANTHER" id="PTHR43861">
    <property type="entry name" value="TRANS-ACONITATE 2-METHYLTRANSFERASE-RELATED"/>
    <property type="match status" value="1"/>
</dbReference>
<comment type="caution">
    <text evidence="6">The sequence shown here is derived from an EMBL/GenBank/DDBJ whole genome shotgun (WGS) entry which is preliminary data.</text>
</comment>
<dbReference type="SUPFAM" id="SSF53335">
    <property type="entry name" value="S-adenosyl-L-methionine-dependent methyltransferases"/>
    <property type="match status" value="1"/>
</dbReference>
<dbReference type="Gene3D" id="3.40.50.150">
    <property type="entry name" value="Vaccinia Virus protein VP39"/>
    <property type="match status" value="1"/>
</dbReference>
<feature type="transmembrane region" description="Helical" evidence="4">
    <location>
        <begin position="167"/>
        <end position="192"/>
    </location>
</feature>
<keyword evidence="1 6" id="KW-0489">Methyltransferase</keyword>
<evidence type="ECO:0000256" key="2">
    <source>
        <dbReference type="ARBA" id="ARBA00022679"/>
    </source>
</evidence>
<dbReference type="RefSeq" id="WP_284284959.1">
    <property type="nucleotide sequence ID" value="NZ_BSUJ01000001.1"/>
</dbReference>
<organism evidence="6 7">
    <name type="scientific">Arsenicicoccus piscis</name>
    <dbReference type="NCBI Taxonomy" id="673954"/>
    <lineage>
        <taxon>Bacteria</taxon>
        <taxon>Bacillati</taxon>
        <taxon>Actinomycetota</taxon>
        <taxon>Actinomycetes</taxon>
        <taxon>Micrococcales</taxon>
        <taxon>Intrasporangiaceae</taxon>
        <taxon>Arsenicicoccus</taxon>
    </lineage>
</organism>
<evidence type="ECO:0000256" key="3">
    <source>
        <dbReference type="SAM" id="MobiDB-lite"/>
    </source>
</evidence>
<dbReference type="CDD" id="cd02440">
    <property type="entry name" value="AdoMet_MTases"/>
    <property type="match status" value="1"/>
</dbReference>
<evidence type="ECO:0000313" key="7">
    <source>
        <dbReference type="Proteomes" id="UP001157109"/>
    </source>
</evidence>
<keyword evidence="7" id="KW-1185">Reference proteome</keyword>
<feature type="domain" description="Methyltransferase" evidence="5">
    <location>
        <begin position="52"/>
        <end position="151"/>
    </location>
</feature>
<keyword evidence="2" id="KW-0808">Transferase</keyword>
<sequence>MADHIDVTRAFDAGAGRYDVLVASNPGYHASLAAAARQLANRLRGLGAGPDVIDLGCGTGASTKALVQALGPGIGTITGIDASQGMLDRAVSKTWPAGVRFRQGRAQDLPALTGATQEVDGVFMAYLLRNVPDSERDSLLRSVFDQLRPGGWCVLHEYSVAGRPAAIAIWGIVCWLVVIPLGTLTGGGFGLYRYLWRSVLDFDTLDTVTWRLHQARFVEVQIYPTRGGPAGCCTPSSPGGLDESAVAARPGSRRPPPARQPGSLE</sequence>
<evidence type="ECO:0000259" key="5">
    <source>
        <dbReference type="Pfam" id="PF13649"/>
    </source>
</evidence>
<evidence type="ECO:0000313" key="6">
    <source>
        <dbReference type="EMBL" id="GMA21748.1"/>
    </source>
</evidence>
<dbReference type="InterPro" id="IPR029063">
    <property type="entry name" value="SAM-dependent_MTases_sf"/>
</dbReference>
<keyword evidence="4" id="KW-1133">Transmembrane helix</keyword>
<dbReference type="GO" id="GO:0008168">
    <property type="term" value="F:methyltransferase activity"/>
    <property type="evidence" value="ECO:0007669"/>
    <property type="project" value="UniProtKB-KW"/>
</dbReference>
<dbReference type="EMBL" id="BSUJ01000001">
    <property type="protein sequence ID" value="GMA21748.1"/>
    <property type="molecule type" value="Genomic_DNA"/>
</dbReference>
<evidence type="ECO:0000256" key="1">
    <source>
        <dbReference type="ARBA" id="ARBA00022603"/>
    </source>
</evidence>
<feature type="region of interest" description="Disordered" evidence="3">
    <location>
        <begin position="234"/>
        <end position="265"/>
    </location>
</feature>
<protein>
    <submittedName>
        <fullName evidence="6">Methyltransferase</fullName>
    </submittedName>
</protein>
<name>A0ABQ6HTB5_9MICO</name>